<dbReference type="SFLD" id="SFLDG00180">
    <property type="entry name" value="muconate_cycloisomerase"/>
    <property type="match status" value="1"/>
</dbReference>
<organism evidence="9 10">
    <name type="scientific">Portibacter lacus</name>
    <dbReference type="NCBI Taxonomy" id="1099794"/>
    <lineage>
        <taxon>Bacteria</taxon>
        <taxon>Pseudomonadati</taxon>
        <taxon>Bacteroidota</taxon>
        <taxon>Saprospiria</taxon>
        <taxon>Saprospirales</taxon>
        <taxon>Haliscomenobacteraceae</taxon>
        <taxon>Portibacter</taxon>
    </lineage>
</organism>
<keyword evidence="2 6" id="KW-0479">Metal-binding</keyword>
<dbReference type="InterPro" id="IPR013341">
    <property type="entry name" value="Mandelate_racemase_N_dom"/>
</dbReference>
<dbReference type="FunFam" id="3.30.390.10:FF:000009">
    <property type="entry name" value="Hydrophobic dipeptide epimerase"/>
    <property type="match status" value="1"/>
</dbReference>
<protein>
    <recommendedName>
        <fullName evidence="7">Dipeptide epimerase</fullName>
        <ecNumber evidence="7">5.1.1.-</ecNumber>
    </recommendedName>
</protein>
<evidence type="ECO:0000256" key="7">
    <source>
        <dbReference type="RuleBase" id="RU366006"/>
    </source>
</evidence>
<dbReference type="GO" id="GO:0006518">
    <property type="term" value="P:peptide metabolic process"/>
    <property type="evidence" value="ECO:0007669"/>
    <property type="project" value="UniProtKB-ARBA"/>
</dbReference>
<accession>A0AA37SVE0</accession>
<feature type="binding site" evidence="6">
    <location>
        <position position="249"/>
    </location>
    <ligand>
        <name>Mg(2+)</name>
        <dbReference type="ChEBI" id="CHEBI:18420"/>
    </ligand>
</feature>
<proteinExistence type="inferred from homology"/>
<feature type="binding site" evidence="6">
    <location>
        <position position="224"/>
    </location>
    <ligand>
        <name>Mg(2+)</name>
        <dbReference type="ChEBI" id="CHEBI:18420"/>
    </ligand>
</feature>
<dbReference type="SMART" id="SM00922">
    <property type="entry name" value="MR_MLE"/>
    <property type="match status" value="1"/>
</dbReference>
<feature type="binding site" evidence="6">
    <location>
        <position position="198"/>
    </location>
    <ligand>
        <name>Mg(2+)</name>
        <dbReference type="ChEBI" id="CHEBI:18420"/>
    </ligand>
</feature>
<gene>
    <name evidence="9" type="ORF">GCM10007940_45910</name>
</gene>
<evidence type="ECO:0000313" key="10">
    <source>
        <dbReference type="Proteomes" id="UP001156666"/>
    </source>
</evidence>
<dbReference type="Pfam" id="PF13378">
    <property type="entry name" value="MR_MLE_C"/>
    <property type="match status" value="1"/>
</dbReference>
<evidence type="ECO:0000259" key="8">
    <source>
        <dbReference type="SMART" id="SM00922"/>
    </source>
</evidence>
<evidence type="ECO:0000256" key="5">
    <source>
        <dbReference type="PIRSR" id="PIRSR634603-1"/>
    </source>
</evidence>
<dbReference type="InterPro" id="IPR036849">
    <property type="entry name" value="Enolase-like_C_sf"/>
</dbReference>
<dbReference type="EMBL" id="BSOH01000037">
    <property type="protein sequence ID" value="GLR19975.1"/>
    <property type="molecule type" value="Genomic_DNA"/>
</dbReference>
<comment type="cofactor">
    <cofactor evidence="6 7">
        <name>Mg(2+)</name>
        <dbReference type="ChEBI" id="CHEBI:18420"/>
    </cofactor>
    <text evidence="6 7">Binds 1 Mg(2+) ion per subunit.</text>
</comment>
<feature type="active site" description="Proton acceptor; specific for (S)-substrate epimerization" evidence="5">
    <location>
        <position position="273"/>
    </location>
</feature>
<dbReference type="SFLD" id="SFLDS00001">
    <property type="entry name" value="Enolase"/>
    <property type="match status" value="1"/>
</dbReference>
<sequence length="375" mass="40929">MNKNIDFPGLKISDIKFYRFDIPLREEFKLAAMSLNVAHNVLVKIETNVGIIGWGEGAPFHALVGETQDIALAAGKEFKPYLLGRNPLAIDAIVRFMDKHLPHNTTLKSAIDMALYDVASKAAEMPLYLFLGGEKREIETDMTIGLCEPEEAGEKALSIKEMGFNIIKVKLGLDDAADYARLKYISDAVGKDVILRIDANQGWDRMRAIRNLKAYDEFNIEFCEQPCPVNDINGTKLVSSQSTIPIMADESLFSPTNAISLITNNVAPYFNIKFSKSGGIKNAIKIASIADAGAIPSMVGCMSETRLGLTAAAHFGLSNPIIQFFDLDSHLEHSIDPIEGGISIENGMITLPDSPGIGAEPDESFIQSCEVNVLC</sequence>
<evidence type="ECO:0000256" key="1">
    <source>
        <dbReference type="ARBA" id="ARBA00008031"/>
    </source>
</evidence>
<reference evidence="9" key="2">
    <citation type="submission" date="2023-01" db="EMBL/GenBank/DDBJ databases">
        <title>Draft genome sequence of Portibacter lacus strain NBRC 108769.</title>
        <authorList>
            <person name="Sun Q."/>
            <person name="Mori K."/>
        </authorList>
    </citation>
    <scope>NUCLEOTIDE SEQUENCE</scope>
    <source>
        <strain evidence="9">NBRC 108769</strain>
    </source>
</reference>
<evidence type="ECO:0000256" key="2">
    <source>
        <dbReference type="ARBA" id="ARBA00022723"/>
    </source>
</evidence>
<dbReference type="PANTHER" id="PTHR48073">
    <property type="entry name" value="O-SUCCINYLBENZOATE SYNTHASE-RELATED"/>
    <property type="match status" value="1"/>
</dbReference>
<evidence type="ECO:0000313" key="9">
    <source>
        <dbReference type="EMBL" id="GLR19975.1"/>
    </source>
</evidence>
<dbReference type="RefSeq" id="WP_235293499.1">
    <property type="nucleotide sequence ID" value="NZ_BSOH01000037.1"/>
</dbReference>
<dbReference type="InterPro" id="IPR029065">
    <property type="entry name" value="Enolase_C-like"/>
</dbReference>
<evidence type="ECO:0000256" key="4">
    <source>
        <dbReference type="ARBA" id="ARBA00023235"/>
    </source>
</evidence>
<reference evidence="9" key="1">
    <citation type="journal article" date="2014" name="Int. J. Syst. Evol. Microbiol.">
        <title>Complete genome sequence of Corynebacterium casei LMG S-19264T (=DSM 44701T), isolated from a smear-ripened cheese.</title>
        <authorList>
            <consortium name="US DOE Joint Genome Institute (JGI-PGF)"/>
            <person name="Walter F."/>
            <person name="Albersmeier A."/>
            <person name="Kalinowski J."/>
            <person name="Ruckert C."/>
        </authorList>
    </citation>
    <scope>NUCLEOTIDE SEQUENCE</scope>
    <source>
        <strain evidence="9">NBRC 108769</strain>
    </source>
</reference>
<keyword evidence="10" id="KW-1185">Reference proteome</keyword>
<dbReference type="PANTHER" id="PTHR48073:SF2">
    <property type="entry name" value="O-SUCCINYLBENZOATE SYNTHASE"/>
    <property type="match status" value="1"/>
</dbReference>
<dbReference type="InterPro" id="IPR029017">
    <property type="entry name" value="Enolase-like_N"/>
</dbReference>
<dbReference type="GO" id="GO:0000287">
    <property type="term" value="F:magnesium ion binding"/>
    <property type="evidence" value="ECO:0007669"/>
    <property type="project" value="UniProtKB-ARBA"/>
</dbReference>
<dbReference type="GO" id="GO:0016855">
    <property type="term" value="F:racemase and epimerase activity, acting on amino acids and derivatives"/>
    <property type="evidence" value="ECO:0007669"/>
    <property type="project" value="UniProtKB-UniRule"/>
</dbReference>
<dbReference type="AlphaFoldDB" id="A0AA37SVE0"/>
<keyword evidence="4 7" id="KW-0413">Isomerase</keyword>
<comment type="similarity">
    <text evidence="1 7">Belongs to the mandelate racemase/muconate lactonizing enzyme family.</text>
</comment>
<dbReference type="InterPro" id="IPR013342">
    <property type="entry name" value="Mandelate_racemase_C"/>
</dbReference>
<comment type="caution">
    <text evidence="9">The sequence shown here is derived from an EMBL/GenBank/DDBJ whole genome shotgun (WGS) entry which is preliminary data.</text>
</comment>
<name>A0AA37SVE0_9BACT</name>
<dbReference type="Pfam" id="PF02746">
    <property type="entry name" value="MR_MLE_N"/>
    <property type="match status" value="1"/>
</dbReference>
<evidence type="ECO:0000256" key="6">
    <source>
        <dbReference type="PIRSR" id="PIRSR634603-3"/>
    </source>
</evidence>
<evidence type="ECO:0000256" key="3">
    <source>
        <dbReference type="ARBA" id="ARBA00022842"/>
    </source>
</evidence>
<dbReference type="EC" id="5.1.1.-" evidence="7"/>
<dbReference type="InterPro" id="IPR034603">
    <property type="entry name" value="Dipeptide_epimerase"/>
</dbReference>
<dbReference type="Gene3D" id="3.30.390.10">
    <property type="entry name" value="Enolase-like, N-terminal domain"/>
    <property type="match status" value="1"/>
</dbReference>
<feature type="domain" description="Mandelate racemase/muconate lactonizing enzyme C-terminal" evidence="8">
    <location>
        <begin position="149"/>
        <end position="245"/>
    </location>
</feature>
<feature type="active site" description="Proton acceptor; specific for (R)-substrate epimerization" evidence="5">
    <location>
        <position position="170"/>
    </location>
</feature>
<dbReference type="Proteomes" id="UP001156666">
    <property type="component" value="Unassembled WGS sequence"/>
</dbReference>
<dbReference type="Gene3D" id="3.20.20.120">
    <property type="entry name" value="Enolase-like C-terminal domain"/>
    <property type="match status" value="1"/>
</dbReference>
<dbReference type="CDD" id="cd03319">
    <property type="entry name" value="L-Ala-DL-Glu_epimerase"/>
    <property type="match status" value="1"/>
</dbReference>
<dbReference type="SUPFAM" id="SSF54826">
    <property type="entry name" value="Enolase N-terminal domain-like"/>
    <property type="match status" value="1"/>
</dbReference>
<keyword evidence="3 6" id="KW-0460">Magnesium</keyword>
<dbReference type="SFLD" id="SFLDF00009">
    <property type="entry name" value="o-succinylbenzoate_synthase"/>
    <property type="match status" value="1"/>
</dbReference>
<dbReference type="SUPFAM" id="SSF51604">
    <property type="entry name" value="Enolase C-terminal domain-like"/>
    <property type="match status" value="1"/>
</dbReference>